<feature type="transmembrane region" description="Helical" evidence="1">
    <location>
        <begin position="137"/>
        <end position="157"/>
    </location>
</feature>
<keyword evidence="3" id="KW-1185">Reference proteome</keyword>
<dbReference type="RefSeq" id="WP_344718997.1">
    <property type="nucleotide sequence ID" value="NZ_BAAAUS010000002.1"/>
</dbReference>
<keyword evidence="1" id="KW-1133">Transmembrane helix</keyword>
<evidence type="ECO:0000313" key="2">
    <source>
        <dbReference type="EMBL" id="MFD1517235.1"/>
    </source>
</evidence>
<evidence type="ECO:0000256" key="1">
    <source>
        <dbReference type="SAM" id="Phobius"/>
    </source>
</evidence>
<reference evidence="3" key="1">
    <citation type="journal article" date="2019" name="Int. J. Syst. Evol. Microbiol.">
        <title>The Global Catalogue of Microorganisms (GCM) 10K type strain sequencing project: providing services to taxonomists for standard genome sequencing and annotation.</title>
        <authorList>
            <consortium name="The Broad Institute Genomics Platform"/>
            <consortium name="The Broad Institute Genome Sequencing Center for Infectious Disease"/>
            <person name="Wu L."/>
            <person name="Ma J."/>
        </authorList>
    </citation>
    <scope>NUCLEOTIDE SEQUENCE [LARGE SCALE GENOMIC DNA]</scope>
    <source>
        <strain evidence="3">CCM 7043</strain>
    </source>
</reference>
<comment type="caution">
    <text evidence="2">The sequence shown here is derived from an EMBL/GenBank/DDBJ whole genome shotgun (WGS) entry which is preliminary data.</text>
</comment>
<feature type="transmembrane region" description="Helical" evidence="1">
    <location>
        <begin position="60"/>
        <end position="77"/>
    </location>
</feature>
<feature type="transmembrane region" description="Helical" evidence="1">
    <location>
        <begin position="89"/>
        <end position="109"/>
    </location>
</feature>
<dbReference type="Proteomes" id="UP001597114">
    <property type="component" value="Unassembled WGS sequence"/>
</dbReference>
<feature type="transmembrane region" description="Helical" evidence="1">
    <location>
        <begin position="115"/>
        <end position="132"/>
    </location>
</feature>
<proteinExistence type="predicted"/>
<dbReference type="EMBL" id="JBHUCO010000007">
    <property type="protein sequence ID" value="MFD1517235.1"/>
    <property type="molecule type" value="Genomic_DNA"/>
</dbReference>
<feature type="transmembrane region" description="Helical" evidence="1">
    <location>
        <begin position="169"/>
        <end position="193"/>
    </location>
</feature>
<name>A0ABW4ETB8_9PSEU</name>
<sequence length="194" mass="20009">MPEPTPEAAGVAPAHAARAAGLDLARALALLGLMAADVFHAAPGNGPSALGPMSAGDCPAVTFALVAGMSLALATGGSQPLKGQHRASVRADLAVQAVLMTMIGFALGFCHDVPVVLSYYGVLCLLTIPFLGRRPWLLARITAWVLIVAPTIVTWTADHTHPHLDGSPSFPMLVTGPSGLVIDLFLTGFYPVLL</sequence>
<gene>
    <name evidence="2" type="ORF">ACFSJD_07050</name>
</gene>
<protein>
    <recommendedName>
        <fullName evidence="4">DUF1624 domain-containing protein</fullName>
    </recommendedName>
</protein>
<evidence type="ECO:0000313" key="3">
    <source>
        <dbReference type="Proteomes" id="UP001597114"/>
    </source>
</evidence>
<keyword evidence="1" id="KW-0812">Transmembrane</keyword>
<organism evidence="2 3">
    <name type="scientific">Pseudonocardia yunnanensis</name>
    <dbReference type="NCBI Taxonomy" id="58107"/>
    <lineage>
        <taxon>Bacteria</taxon>
        <taxon>Bacillati</taxon>
        <taxon>Actinomycetota</taxon>
        <taxon>Actinomycetes</taxon>
        <taxon>Pseudonocardiales</taxon>
        <taxon>Pseudonocardiaceae</taxon>
        <taxon>Pseudonocardia</taxon>
    </lineage>
</organism>
<evidence type="ECO:0008006" key="4">
    <source>
        <dbReference type="Google" id="ProtNLM"/>
    </source>
</evidence>
<keyword evidence="1" id="KW-0472">Membrane</keyword>
<accession>A0ABW4ETB8</accession>